<dbReference type="AlphaFoldDB" id="A0A1G7QUB3"/>
<dbReference type="PANTHER" id="PTHR39327:SF1">
    <property type="entry name" value="BLR5470 PROTEIN"/>
    <property type="match status" value="1"/>
</dbReference>
<keyword evidence="2" id="KW-1185">Reference proteome</keyword>
<proteinExistence type="predicted"/>
<dbReference type="Gene3D" id="3.10.620.30">
    <property type="match status" value="1"/>
</dbReference>
<dbReference type="InterPro" id="IPR010319">
    <property type="entry name" value="Transglutaminase-like_Cys_pept"/>
</dbReference>
<name>A0A1G7QUB3_9SPHN</name>
<evidence type="ECO:0000313" key="2">
    <source>
        <dbReference type="Proteomes" id="UP000323502"/>
    </source>
</evidence>
<gene>
    <name evidence="1" type="ORF">SAMN05216557_10949</name>
</gene>
<dbReference type="Pfam" id="PF06035">
    <property type="entry name" value="Peptidase_C93"/>
    <property type="match status" value="1"/>
</dbReference>
<evidence type="ECO:0000313" key="1">
    <source>
        <dbReference type="EMBL" id="SDG02112.1"/>
    </source>
</evidence>
<sequence>MPRRTMRSVAFAAGLIGLWVFPATARGPQASFMALAQEITPPKGFAAMCGAQPELCTNAGSIHAGAGIDDGILENLHVLDRINRRTNRVVRQEADTRTYGRADLWMPAGAHAKPVGDCEDIAIEKRQQLIKAGFPADRLFLGVVHARRLGLHVVLVARTSSGDLVLDSRADAIRSWRDVPYTWIGAQSGQEPLRWFGIDNLS</sequence>
<protein>
    <submittedName>
        <fullName evidence="1">Predicted transglutaminase-like cysteine proteinase</fullName>
    </submittedName>
</protein>
<dbReference type="RefSeq" id="WP_164727723.1">
    <property type="nucleotide sequence ID" value="NZ_JACIEY010000011.1"/>
</dbReference>
<accession>A0A1G7QUB3</accession>
<dbReference type="PANTHER" id="PTHR39327">
    <property type="match status" value="1"/>
</dbReference>
<dbReference type="EMBL" id="FNBI01000009">
    <property type="protein sequence ID" value="SDG02112.1"/>
    <property type="molecule type" value="Genomic_DNA"/>
</dbReference>
<reference evidence="1 2" key="1">
    <citation type="submission" date="2016-10" db="EMBL/GenBank/DDBJ databases">
        <authorList>
            <person name="Varghese N."/>
            <person name="Submissions S."/>
        </authorList>
    </citation>
    <scope>NUCLEOTIDE SEQUENCE [LARGE SCALE GENOMIC DNA]</scope>
    <source>
        <strain evidence="1 2">S7-754</strain>
    </source>
</reference>
<dbReference type="Proteomes" id="UP000323502">
    <property type="component" value="Unassembled WGS sequence"/>
</dbReference>
<organism evidence="1 2">
    <name type="scientific">Sphingomonas carotinifaciens</name>
    <dbReference type="NCBI Taxonomy" id="1166323"/>
    <lineage>
        <taxon>Bacteria</taxon>
        <taxon>Pseudomonadati</taxon>
        <taxon>Pseudomonadota</taxon>
        <taxon>Alphaproteobacteria</taxon>
        <taxon>Sphingomonadales</taxon>
        <taxon>Sphingomonadaceae</taxon>
        <taxon>Sphingomonas</taxon>
    </lineage>
</organism>